<feature type="compositionally biased region" description="Low complexity" evidence="5">
    <location>
        <begin position="1711"/>
        <end position="1762"/>
    </location>
</feature>
<keyword evidence="2 4" id="KW-0175">Coiled coil</keyword>
<organism evidence="7 8">
    <name type="scientific">Parasitella parasitica</name>
    <dbReference type="NCBI Taxonomy" id="35722"/>
    <lineage>
        <taxon>Eukaryota</taxon>
        <taxon>Fungi</taxon>
        <taxon>Fungi incertae sedis</taxon>
        <taxon>Mucoromycota</taxon>
        <taxon>Mucoromycotina</taxon>
        <taxon>Mucoromycetes</taxon>
        <taxon>Mucorales</taxon>
        <taxon>Mucorineae</taxon>
        <taxon>Mucoraceae</taxon>
        <taxon>Parasitella</taxon>
    </lineage>
</organism>
<comment type="subcellular location">
    <subcellularLocation>
        <location evidence="1">Nucleus</location>
    </subcellularLocation>
</comment>
<feature type="compositionally biased region" description="Low complexity" evidence="5">
    <location>
        <begin position="1578"/>
        <end position="1591"/>
    </location>
</feature>
<feature type="coiled-coil region" evidence="4">
    <location>
        <begin position="477"/>
        <end position="543"/>
    </location>
</feature>
<feature type="region of interest" description="Disordered" evidence="5">
    <location>
        <begin position="49"/>
        <end position="97"/>
    </location>
</feature>
<protein>
    <recommendedName>
        <fullName evidence="6">NUA/TPR/MLP1-2-like domain-containing protein</fullName>
    </recommendedName>
</protein>
<proteinExistence type="predicted"/>
<dbReference type="EMBL" id="LN730558">
    <property type="protein sequence ID" value="CEP13769.1"/>
    <property type="molecule type" value="Genomic_DNA"/>
</dbReference>
<feature type="region of interest" description="Disordered" evidence="5">
    <location>
        <begin position="1500"/>
        <end position="1822"/>
    </location>
</feature>
<sequence>MASLEEDSERLKGALGVNNAEQRIVELETTLENSSKRYAALQIELEKERSDKQRIADAKAEAERNKAEAVEKVQELTDSERRLRERETSNLESLSHQRDALNKTQQELNTSRQAIIQKTIEMEKMSSLINTLTTDKRILKNDLENTESRIESLSSQIKHIEANYDDLNKNSKTKRERLLEKINGLQAEKNELADQADQLRNQLQHARNRVIEVELKLEELVQQNHQLDLTLGSTSKAYRELETIYNEYAVNTHEKVAAFETKIQILDCEKKDIIKQNKDLELQLLQERELRKANFGQMMGVTEPATNEKLPSNLLRLMQDYRDLQRRPEDIFQDYFDLREKYKITIQSNSNLNSTVETLSRKQHESDVKFERLYKELKATAHKNASMANELKKQQDVNKQTSDSQAQLQAKYNSLQQEKDDLSATLNDTTYQLQHLLAEIQKRNEPVPASLKDTASLLRDTLITPTIPHDQLVFNNIAQLQDINRGLTLEVRALNQQLQGAQEKITSAQLSRESDTHVYKTALEEAKRTTTELDGKVKDLQSKLQITTTECDNYKKIVSELGDGDATEKFQQIQNAQQRQREEMDITLEAYRQETSEEVNKLKEELSSCRASEREVRKNLSNLNAEKRNLMMKIEQLSSQYQRAEQDGKSLGRNNNLLNERIAQKDEELSNLNREIMEQRCRIDLLTEEKITLKARHDATAAAYKDIKENIDREKSEKSQMVSLLEALQARLDISSAATQTSNEQSLETIERLNRELQHARDTLVTTEKQLDYYKSIDQAEIQDKYKESVIEVRLLKSKIAEIEQKLSDATQERIIAQTKLAATEEQLKSALSNAEIASAVDSTASSTCEEHVRLLAVAEDRVRSLENDNNAYQATIVEKEKLLAANRVDHDQLIINTQTTIDKLLKDIEERNASVQVAQQEAENSIAEYNTLKEKFVASQAELTAEKASLEDKLKLLEVDVNAKQEEIDSLKQSVEAKTTALAEAEAKFEAESKIAEEQRQTINALRSDVSNLTFEISQYKATIANGSAREETLKSELEHESAERAASEESWKQAMATLNKQHEDLARSVADLIAKHAEWVGANDKQNGPERAGFMATTEEIVKQLREANTTLRIEKDAAELNYQNERNKLRRKENELESIQAQVATLRADISRLRKDNKALADLSNSNAVSDKMQYEAFKAQNQSLIMENTELREAKQKALNEQAKVEAEISPLQVKIGTLESELAQANAELVVLQKSQKEWTARSAKLLSKYNRIDPAEIESVKAELEAAKAQLETITAEKAAVDSTVTELQGQIESNKTEIASLTQKQFERSRLAMEFRRKFNAANAKLEEMTKKSESANSTTAPKADIQKLTQEKEALEAQLKKLEDDKAKLDEANQKAESDKTTAETALAQKQKELDKKIQEHDTLENKYHTLLKKARGIQKKNGEVIKELETLKSGANTAETEAKIAALEEEATSLRKQLSEQSVEANRYKAQLSMAQNKSIRLQKEIEALKAQKPTSTLSPAAPAFQAGGSPILSPRTPATAASSSAPSSPAPPSQTKSPVLTKNSLFKKAIASSVHTPELSSTPAPASVDTPILTPVTTPVPQEDEPVIAEEPTNDEALPTTPDVTTAAATAEEEATAMQVDAELGEEGELDNKQTNKNQDSVPVEIEVQVQEETPETTTTTASPPAAKTETEAIEEMVREDQEKNAESLDHFSDVEEEVAAPDATTANDNPAAAETTTSEPNPVEQQAATAVEAAADAAVEADATENNTAEADTTRDDLFEGNAADTTVAEDEDKSSKTSNEPAAEVGTKRERNDEDEDLSGLESPTKKPHP</sequence>
<evidence type="ECO:0000313" key="8">
    <source>
        <dbReference type="Proteomes" id="UP000054107"/>
    </source>
</evidence>
<dbReference type="GO" id="GO:0005643">
    <property type="term" value="C:nuclear pore"/>
    <property type="evidence" value="ECO:0007669"/>
    <property type="project" value="TreeGrafter"/>
</dbReference>
<dbReference type="Pfam" id="PF25785">
    <property type="entry name" value="TPR"/>
    <property type="match status" value="1"/>
</dbReference>
<dbReference type="PANTHER" id="PTHR18898">
    <property type="entry name" value="NUCLEOPROTEIN TPR-RELATED"/>
    <property type="match status" value="1"/>
</dbReference>
<dbReference type="Proteomes" id="UP000054107">
    <property type="component" value="Unassembled WGS sequence"/>
</dbReference>
<keyword evidence="8" id="KW-1185">Reference proteome</keyword>
<dbReference type="GO" id="GO:0006406">
    <property type="term" value="P:mRNA export from nucleus"/>
    <property type="evidence" value="ECO:0007669"/>
    <property type="project" value="TreeGrafter"/>
</dbReference>
<evidence type="ECO:0000259" key="6">
    <source>
        <dbReference type="Pfam" id="PF25785"/>
    </source>
</evidence>
<feature type="compositionally biased region" description="Low complexity" evidence="5">
    <location>
        <begin position="1523"/>
        <end position="1548"/>
    </location>
</feature>
<feature type="region of interest" description="Disordered" evidence="5">
    <location>
        <begin position="1333"/>
        <end position="1352"/>
    </location>
</feature>
<gene>
    <name evidence="7" type="primary">PARPA_07903.1 scaffold 31073</name>
</gene>
<feature type="domain" description="NUA/TPR/MLP1-2-like" evidence="6">
    <location>
        <begin position="407"/>
        <end position="501"/>
    </location>
</feature>
<dbReference type="InterPro" id="IPR057974">
    <property type="entry name" value="NUA/TPR/MLP1-2-like_dom"/>
</dbReference>
<reference evidence="7 8" key="1">
    <citation type="submission" date="2014-09" db="EMBL/GenBank/DDBJ databases">
        <authorList>
            <person name="Ellenberger Sabrina"/>
        </authorList>
    </citation>
    <scope>NUCLEOTIDE SEQUENCE [LARGE SCALE GENOMIC DNA]</scope>
    <source>
        <strain evidence="7 8">CBS 412.66</strain>
    </source>
</reference>
<keyword evidence="3" id="KW-0539">Nucleus</keyword>
<feature type="coiled-coil region" evidence="4">
    <location>
        <begin position="398"/>
        <end position="432"/>
    </location>
</feature>
<dbReference type="Gene3D" id="1.10.287.1490">
    <property type="match status" value="1"/>
</dbReference>
<feature type="compositionally biased region" description="Acidic residues" evidence="5">
    <location>
        <begin position="1592"/>
        <end position="1604"/>
    </location>
</feature>
<evidence type="ECO:0000256" key="1">
    <source>
        <dbReference type="ARBA" id="ARBA00004123"/>
    </source>
</evidence>
<dbReference type="PANTHER" id="PTHR18898:SF2">
    <property type="entry name" value="NUCLEOPROTEIN TPR"/>
    <property type="match status" value="1"/>
</dbReference>
<dbReference type="GO" id="GO:0017056">
    <property type="term" value="F:structural constituent of nuclear pore"/>
    <property type="evidence" value="ECO:0007669"/>
    <property type="project" value="TreeGrafter"/>
</dbReference>
<dbReference type="STRING" id="35722.A0A0B7N8K2"/>
<evidence type="ECO:0000256" key="4">
    <source>
        <dbReference type="SAM" id="Coils"/>
    </source>
</evidence>
<evidence type="ECO:0000256" key="2">
    <source>
        <dbReference type="ARBA" id="ARBA00023054"/>
    </source>
</evidence>
<evidence type="ECO:0000256" key="5">
    <source>
        <dbReference type="SAM" id="MobiDB-lite"/>
    </source>
</evidence>
<evidence type="ECO:0000313" key="7">
    <source>
        <dbReference type="EMBL" id="CEP13769.1"/>
    </source>
</evidence>
<dbReference type="OrthoDB" id="343070at2759"/>
<feature type="compositionally biased region" description="Polar residues" evidence="5">
    <location>
        <begin position="1563"/>
        <end position="1574"/>
    </location>
</feature>
<feature type="compositionally biased region" description="Basic and acidic residues" evidence="5">
    <location>
        <begin position="1686"/>
        <end position="1704"/>
    </location>
</feature>
<feature type="coiled-coil region" evidence="4">
    <location>
        <begin position="263"/>
        <end position="290"/>
    </location>
</feature>
<feature type="coiled-coil region" evidence="4">
    <location>
        <begin position="574"/>
        <end position="1003"/>
    </location>
</feature>
<evidence type="ECO:0000256" key="3">
    <source>
        <dbReference type="ARBA" id="ARBA00023242"/>
    </source>
</evidence>
<feature type="compositionally biased region" description="Low complexity" evidence="5">
    <location>
        <begin position="1652"/>
        <end position="1678"/>
    </location>
</feature>
<accession>A0A0B7N8K2</accession>
<name>A0A0B7N8K2_9FUNG</name>